<dbReference type="OrthoDB" id="4338612at2"/>
<evidence type="ECO:0000256" key="1">
    <source>
        <dbReference type="SAM" id="MobiDB-lite"/>
    </source>
</evidence>
<feature type="compositionally biased region" description="Basic and acidic residues" evidence="1">
    <location>
        <begin position="46"/>
        <end position="56"/>
    </location>
</feature>
<dbReference type="RefSeq" id="WP_121889221.1">
    <property type="nucleotide sequence ID" value="NZ_PENI01000005.1"/>
</dbReference>
<feature type="compositionally biased region" description="Basic and acidic residues" evidence="1">
    <location>
        <begin position="64"/>
        <end position="83"/>
    </location>
</feature>
<evidence type="ECO:0000313" key="5">
    <source>
        <dbReference type="Proteomes" id="UP000270471"/>
    </source>
</evidence>
<accession>A0A3M0IB97</accession>
<feature type="signal peptide" evidence="3">
    <location>
        <begin position="1"/>
        <end position="26"/>
    </location>
</feature>
<dbReference type="AlphaFoldDB" id="A0A3M0IB97"/>
<sequence>MHSARLTLATAVASAAIVIAAPGAHASGGGVLAAAVRDNWSSDSGDDSRFDPETYKDNSGNDNGNEKENGSDGSDGERNKDSWSDEDQEDRPNGGMHTGGGALAAPGVTAGGLAVLAFLGTGVYALRRKHTGGSAF</sequence>
<organism evidence="4 5">
    <name type="scientific">Streptomyces shenzhenensis</name>
    <dbReference type="NCBI Taxonomy" id="943815"/>
    <lineage>
        <taxon>Bacteria</taxon>
        <taxon>Bacillati</taxon>
        <taxon>Actinomycetota</taxon>
        <taxon>Actinomycetes</taxon>
        <taxon>Kitasatosporales</taxon>
        <taxon>Streptomycetaceae</taxon>
        <taxon>Streptomyces</taxon>
    </lineage>
</organism>
<feature type="chain" id="PRO_5017932724" description="Gram-positive cocci surface proteins LPxTG domain-containing protein" evidence="3">
    <location>
        <begin position="27"/>
        <end position="136"/>
    </location>
</feature>
<dbReference type="Proteomes" id="UP000270471">
    <property type="component" value="Unassembled WGS sequence"/>
</dbReference>
<reference evidence="4 5" key="1">
    <citation type="submission" date="2017-11" db="EMBL/GenBank/DDBJ databases">
        <title>Draft genome of actinobacteria isolated from guarana (Paullinia cupana (Mart.) Ducke.</title>
        <authorList>
            <person name="Siqueira K.A."/>
            <person name="Liotti R.G."/>
            <person name="Mendes T.A.O."/>
            <person name="Soares M.A."/>
        </authorList>
    </citation>
    <scope>NUCLEOTIDE SEQUENCE [LARGE SCALE GENOMIC DNA]</scope>
    <source>
        <strain evidence="4 5">193</strain>
    </source>
</reference>
<keyword evidence="2" id="KW-0472">Membrane</keyword>
<feature type="transmembrane region" description="Helical" evidence="2">
    <location>
        <begin position="103"/>
        <end position="126"/>
    </location>
</feature>
<keyword evidence="5" id="KW-1185">Reference proteome</keyword>
<dbReference type="EMBL" id="PENI01000005">
    <property type="protein sequence ID" value="RMB86115.1"/>
    <property type="molecule type" value="Genomic_DNA"/>
</dbReference>
<keyword evidence="3" id="KW-0732">Signal</keyword>
<evidence type="ECO:0000256" key="3">
    <source>
        <dbReference type="SAM" id="SignalP"/>
    </source>
</evidence>
<comment type="caution">
    <text evidence="4">The sequence shown here is derived from an EMBL/GenBank/DDBJ whole genome shotgun (WGS) entry which is preliminary data.</text>
</comment>
<gene>
    <name evidence="4" type="ORF">CTZ28_11540</name>
</gene>
<name>A0A3M0IB97_9ACTN</name>
<evidence type="ECO:0000256" key="2">
    <source>
        <dbReference type="SAM" id="Phobius"/>
    </source>
</evidence>
<keyword evidence="2" id="KW-1133">Transmembrane helix</keyword>
<protein>
    <recommendedName>
        <fullName evidence="6">Gram-positive cocci surface proteins LPxTG domain-containing protein</fullName>
    </recommendedName>
</protein>
<evidence type="ECO:0008006" key="6">
    <source>
        <dbReference type="Google" id="ProtNLM"/>
    </source>
</evidence>
<evidence type="ECO:0000313" key="4">
    <source>
        <dbReference type="EMBL" id="RMB86115.1"/>
    </source>
</evidence>
<keyword evidence="2" id="KW-0812">Transmembrane</keyword>
<proteinExistence type="predicted"/>
<feature type="region of interest" description="Disordered" evidence="1">
    <location>
        <begin position="39"/>
        <end position="104"/>
    </location>
</feature>